<evidence type="ECO:0000256" key="1">
    <source>
        <dbReference type="ARBA" id="ARBA00004141"/>
    </source>
</evidence>
<feature type="transmembrane region" description="Helical" evidence="6">
    <location>
        <begin position="88"/>
        <end position="109"/>
    </location>
</feature>
<dbReference type="PANTHER" id="PTHR38459:SF1">
    <property type="entry name" value="PROPHAGE BACTOPRENOL-LINKED GLUCOSE TRANSLOCASE HOMOLOG"/>
    <property type="match status" value="1"/>
</dbReference>
<accession>A0A1F7UM12</accession>
<reference evidence="8 9" key="1">
    <citation type="journal article" date="2016" name="Nat. Commun.">
        <title>Thousands of microbial genomes shed light on interconnected biogeochemical processes in an aquifer system.</title>
        <authorList>
            <person name="Anantharaman K."/>
            <person name="Brown C.T."/>
            <person name="Hug L.A."/>
            <person name="Sharon I."/>
            <person name="Castelle C.J."/>
            <person name="Probst A.J."/>
            <person name="Thomas B.C."/>
            <person name="Singh A."/>
            <person name="Wilkins M.J."/>
            <person name="Karaoz U."/>
            <person name="Brodie E.L."/>
            <person name="Williams K.H."/>
            <person name="Hubbard S.S."/>
            <person name="Banfield J.F."/>
        </authorList>
    </citation>
    <scope>NUCLEOTIDE SEQUENCE [LARGE SCALE GENOMIC DNA]</scope>
</reference>
<feature type="transmembrane region" description="Helical" evidence="6">
    <location>
        <begin position="56"/>
        <end position="76"/>
    </location>
</feature>
<evidence type="ECO:0000256" key="5">
    <source>
        <dbReference type="ARBA" id="ARBA00023136"/>
    </source>
</evidence>
<dbReference type="Pfam" id="PF04138">
    <property type="entry name" value="GtrA_DPMS_TM"/>
    <property type="match status" value="1"/>
</dbReference>
<feature type="transmembrane region" description="Helical" evidence="6">
    <location>
        <begin position="115"/>
        <end position="134"/>
    </location>
</feature>
<sequence>MIRRFLKEKNVTWEFLWSEVWNLFKFGVVGGTSLGINAGVYALLSRVLWTEGNRTFESVIAVTISAVYNFTMHRTWTFKARGFNARMVARYIGVVVAGSALTGTLFYIGHEVLKIYDFIVLVGSAFLVAGVSYFTHRLYTFHPRHDAA</sequence>
<protein>
    <recommendedName>
        <fullName evidence="7">GtrA/DPMS transmembrane domain-containing protein</fullName>
    </recommendedName>
</protein>
<dbReference type="InterPro" id="IPR051401">
    <property type="entry name" value="GtrA_CellWall_Glycosyl"/>
</dbReference>
<evidence type="ECO:0000313" key="9">
    <source>
        <dbReference type="Proteomes" id="UP000176603"/>
    </source>
</evidence>
<feature type="domain" description="GtrA/DPMS transmembrane" evidence="7">
    <location>
        <begin position="25"/>
        <end position="141"/>
    </location>
</feature>
<dbReference type="GO" id="GO:0005886">
    <property type="term" value="C:plasma membrane"/>
    <property type="evidence" value="ECO:0007669"/>
    <property type="project" value="TreeGrafter"/>
</dbReference>
<comment type="similarity">
    <text evidence="2">Belongs to the GtrA family.</text>
</comment>
<comment type="caution">
    <text evidence="8">The sequence shown here is derived from an EMBL/GenBank/DDBJ whole genome shotgun (WGS) entry which is preliminary data.</text>
</comment>
<evidence type="ECO:0000256" key="4">
    <source>
        <dbReference type="ARBA" id="ARBA00022989"/>
    </source>
</evidence>
<keyword evidence="4 6" id="KW-1133">Transmembrane helix</keyword>
<dbReference type="STRING" id="1802399.A3E39_01130"/>
<keyword evidence="5 6" id="KW-0472">Membrane</keyword>
<dbReference type="Proteomes" id="UP000176603">
    <property type="component" value="Unassembled WGS sequence"/>
</dbReference>
<dbReference type="InterPro" id="IPR007267">
    <property type="entry name" value="GtrA_DPMS_TM"/>
</dbReference>
<dbReference type="GO" id="GO:0000271">
    <property type="term" value="P:polysaccharide biosynthetic process"/>
    <property type="evidence" value="ECO:0007669"/>
    <property type="project" value="InterPro"/>
</dbReference>
<dbReference type="EMBL" id="MGEH01000024">
    <property type="protein sequence ID" value="OGL78747.1"/>
    <property type="molecule type" value="Genomic_DNA"/>
</dbReference>
<name>A0A1F7UM12_9BACT</name>
<evidence type="ECO:0000256" key="2">
    <source>
        <dbReference type="ARBA" id="ARBA00009399"/>
    </source>
</evidence>
<gene>
    <name evidence="8" type="ORF">A3E39_01130</name>
</gene>
<dbReference type="AlphaFoldDB" id="A0A1F7UM12"/>
<proteinExistence type="inferred from homology"/>
<evidence type="ECO:0000313" key="8">
    <source>
        <dbReference type="EMBL" id="OGL78747.1"/>
    </source>
</evidence>
<evidence type="ECO:0000256" key="3">
    <source>
        <dbReference type="ARBA" id="ARBA00022692"/>
    </source>
</evidence>
<feature type="transmembrane region" description="Helical" evidence="6">
    <location>
        <begin position="20"/>
        <end position="44"/>
    </location>
</feature>
<evidence type="ECO:0000259" key="7">
    <source>
        <dbReference type="Pfam" id="PF04138"/>
    </source>
</evidence>
<organism evidence="8 9">
    <name type="scientific">Candidatus Uhrbacteria bacterium RIFCSPHIGHO2_12_FULL_60_25</name>
    <dbReference type="NCBI Taxonomy" id="1802399"/>
    <lineage>
        <taxon>Bacteria</taxon>
        <taxon>Candidatus Uhriibacteriota</taxon>
    </lineage>
</organism>
<dbReference type="PANTHER" id="PTHR38459">
    <property type="entry name" value="PROPHAGE BACTOPRENOL-LINKED GLUCOSE TRANSLOCASE HOMOLOG"/>
    <property type="match status" value="1"/>
</dbReference>
<comment type="subcellular location">
    <subcellularLocation>
        <location evidence="1">Membrane</location>
        <topology evidence="1">Multi-pass membrane protein</topology>
    </subcellularLocation>
</comment>
<evidence type="ECO:0000256" key="6">
    <source>
        <dbReference type="SAM" id="Phobius"/>
    </source>
</evidence>
<keyword evidence="3 6" id="KW-0812">Transmembrane</keyword>